<protein>
    <submittedName>
        <fullName evidence="2">Uncharacterized protein</fullName>
    </submittedName>
</protein>
<dbReference type="Proteomes" id="UP000316270">
    <property type="component" value="Chromosome 5"/>
</dbReference>
<accession>A0A517L5G9</accession>
<feature type="region of interest" description="Disordered" evidence="1">
    <location>
        <begin position="142"/>
        <end position="202"/>
    </location>
</feature>
<dbReference type="EMBL" id="CP042189">
    <property type="protein sequence ID" value="QDS70883.1"/>
    <property type="molecule type" value="Genomic_DNA"/>
</dbReference>
<dbReference type="OrthoDB" id="10618131at2759"/>
<gene>
    <name evidence="2" type="ORF">FKW77_005999</name>
</gene>
<feature type="compositionally biased region" description="Acidic residues" evidence="1">
    <location>
        <begin position="184"/>
        <end position="202"/>
    </location>
</feature>
<sequence>MSYSDSKGSETGESPVPELIKPEVDSVLAAACNIFEVKLDRYLSTEYGENTRKLLREGPLIKLHAFYECAMGTKKIPFIDFETNRPNYLRALVNSKNLEAIGDLVLKEFMEDNARYHRDAKQWAVKHLAILDDESDRRDVPRSVRIADIEDDDEDEEGSGGYQGDVPLLYRTSPSPEPAHEREPIEEEDEDGDEDDDSSVFL</sequence>
<reference evidence="2 3" key="1">
    <citation type="submission" date="2019-07" db="EMBL/GenBank/DDBJ databases">
        <title>Finished genome of Venturia effusa.</title>
        <authorList>
            <person name="Young C.A."/>
            <person name="Cox M.P."/>
            <person name="Ganley A.R.D."/>
            <person name="David W.J."/>
        </authorList>
    </citation>
    <scope>NUCLEOTIDE SEQUENCE [LARGE SCALE GENOMIC DNA]</scope>
    <source>
        <strain evidence="3">albino</strain>
    </source>
</reference>
<evidence type="ECO:0000256" key="1">
    <source>
        <dbReference type="SAM" id="MobiDB-lite"/>
    </source>
</evidence>
<feature type="compositionally biased region" description="Acidic residues" evidence="1">
    <location>
        <begin position="149"/>
        <end position="158"/>
    </location>
</feature>
<name>A0A517L5G9_9PEZI</name>
<evidence type="ECO:0000313" key="2">
    <source>
        <dbReference type="EMBL" id="QDS70883.1"/>
    </source>
</evidence>
<proteinExistence type="predicted"/>
<organism evidence="2 3">
    <name type="scientific">Venturia effusa</name>
    <dbReference type="NCBI Taxonomy" id="50376"/>
    <lineage>
        <taxon>Eukaryota</taxon>
        <taxon>Fungi</taxon>
        <taxon>Dikarya</taxon>
        <taxon>Ascomycota</taxon>
        <taxon>Pezizomycotina</taxon>
        <taxon>Dothideomycetes</taxon>
        <taxon>Pleosporomycetidae</taxon>
        <taxon>Venturiales</taxon>
        <taxon>Venturiaceae</taxon>
        <taxon>Venturia</taxon>
    </lineage>
</organism>
<evidence type="ECO:0000313" key="3">
    <source>
        <dbReference type="Proteomes" id="UP000316270"/>
    </source>
</evidence>
<dbReference type="AlphaFoldDB" id="A0A517L5G9"/>
<keyword evidence="3" id="KW-1185">Reference proteome</keyword>